<comment type="caution">
    <text evidence="2">The sequence shown here is derived from an EMBL/GenBank/DDBJ whole genome shotgun (WGS) entry which is preliminary data.</text>
</comment>
<organism evidence="2 3">
    <name type="scientific">Mortierella alpina</name>
    <name type="common">Oleaginous fungus</name>
    <name type="synonym">Mortierella renispora</name>
    <dbReference type="NCBI Taxonomy" id="64518"/>
    <lineage>
        <taxon>Eukaryota</taxon>
        <taxon>Fungi</taxon>
        <taxon>Fungi incertae sedis</taxon>
        <taxon>Mucoromycota</taxon>
        <taxon>Mortierellomycotina</taxon>
        <taxon>Mortierellomycetes</taxon>
        <taxon>Mortierellales</taxon>
        <taxon>Mortierellaceae</taxon>
        <taxon>Mortierella</taxon>
    </lineage>
</organism>
<name>A0A9P6J5N4_MORAP</name>
<feature type="region of interest" description="Disordered" evidence="1">
    <location>
        <begin position="1"/>
        <end position="74"/>
    </location>
</feature>
<proteinExistence type="predicted"/>
<feature type="compositionally biased region" description="Low complexity" evidence="1">
    <location>
        <begin position="779"/>
        <end position="799"/>
    </location>
</feature>
<feature type="compositionally biased region" description="Low complexity" evidence="1">
    <location>
        <begin position="576"/>
        <end position="586"/>
    </location>
</feature>
<feature type="region of interest" description="Disordered" evidence="1">
    <location>
        <begin position="614"/>
        <end position="843"/>
    </location>
</feature>
<dbReference type="OrthoDB" id="2422919at2759"/>
<feature type="region of interest" description="Disordered" evidence="1">
    <location>
        <begin position="293"/>
        <end position="482"/>
    </location>
</feature>
<evidence type="ECO:0000313" key="3">
    <source>
        <dbReference type="Proteomes" id="UP000738359"/>
    </source>
</evidence>
<evidence type="ECO:0000313" key="2">
    <source>
        <dbReference type="EMBL" id="KAF9963280.1"/>
    </source>
</evidence>
<feature type="compositionally biased region" description="Polar residues" evidence="1">
    <location>
        <begin position="678"/>
        <end position="690"/>
    </location>
</feature>
<feature type="compositionally biased region" description="Basic and acidic residues" evidence="1">
    <location>
        <begin position="815"/>
        <end position="830"/>
    </location>
</feature>
<dbReference type="EMBL" id="JAAAHY010000482">
    <property type="protein sequence ID" value="KAF9963280.1"/>
    <property type="molecule type" value="Genomic_DNA"/>
</dbReference>
<dbReference type="Proteomes" id="UP000738359">
    <property type="component" value="Unassembled WGS sequence"/>
</dbReference>
<feature type="compositionally biased region" description="Polar residues" evidence="1">
    <location>
        <begin position="1"/>
        <end position="16"/>
    </location>
</feature>
<feature type="compositionally biased region" description="Low complexity" evidence="1">
    <location>
        <begin position="691"/>
        <end position="700"/>
    </location>
</feature>
<evidence type="ECO:0000256" key="1">
    <source>
        <dbReference type="SAM" id="MobiDB-lite"/>
    </source>
</evidence>
<feature type="compositionally biased region" description="Acidic residues" evidence="1">
    <location>
        <begin position="302"/>
        <end position="319"/>
    </location>
</feature>
<feature type="compositionally biased region" description="Polar residues" evidence="1">
    <location>
        <begin position="336"/>
        <end position="347"/>
    </location>
</feature>
<feature type="compositionally biased region" description="Polar residues" evidence="1">
    <location>
        <begin position="104"/>
        <end position="116"/>
    </location>
</feature>
<feature type="compositionally biased region" description="Pro residues" evidence="1">
    <location>
        <begin position="566"/>
        <end position="575"/>
    </location>
</feature>
<feature type="region of interest" description="Disordered" evidence="1">
    <location>
        <begin position="507"/>
        <end position="594"/>
    </location>
</feature>
<feature type="compositionally biased region" description="Acidic residues" evidence="1">
    <location>
        <begin position="251"/>
        <end position="277"/>
    </location>
</feature>
<gene>
    <name evidence="2" type="ORF">BGZ70_007518</name>
</gene>
<accession>A0A9P6J5N4</accession>
<feature type="compositionally biased region" description="Acidic residues" evidence="1">
    <location>
        <begin position="442"/>
        <end position="462"/>
    </location>
</feature>
<dbReference type="AlphaFoldDB" id="A0A9P6J5N4"/>
<feature type="compositionally biased region" description="Polar residues" evidence="1">
    <location>
        <begin position="831"/>
        <end position="841"/>
    </location>
</feature>
<feature type="region of interest" description="Disordered" evidence="1">
    <location>
        <begin position="247"/>
        <end position="281"/>
    </location>
</feature>
<feature type="compositionally biased region" description="Low complexity" evidence="1">
    <location>
        <begin position="614"/>
        <end position="626"/>
    </location>
</feature>
<feature type="region of interest" description="Disordered" evidence="1">
    <location>
        <begin position="104"/>
        <end position="138"/>
    </location>
</feature>
<feature type="compositionally biased region" description="Polar residues" evidence="1">
    <location>
        <begin position="733"/>
        <end position="755"/>
    </location>
</feature>
<feature type="compositionally biased region" description="Acidic residues" evidence="1">
    <location>
        <begin position="523"/>
        <end position="533"/>
    </location>
</feature>
<reference evidence="2" key="1">
    <citation type="journal article" date="2020" name="Fungal Divers.">
        <title>Resolving the Mortierellaceae phylogeny through synthesis of multi-gene phylogenetics and phylogenomics.</title>
        <authorList>
            <person name="Vandepol N."/>
            <person name="Liber J."/>
            <person name="Desiro A."/>
            <person name="Na H."/>
            <person name="Kennedy M."/>
            <person name="Barry K."/>
            <person name="Grigoriev I.V."/>
            <person name="Miller A.N."/>
            <person name="O'Donnell K."/>
            <person name="Stajich J.E."/>
            <person name="Bonito G."/>
        </authorList>
    </citation>
    <scope>NUCLEOTIDE SEQUENCE</scope>
    <source>
        <strain evidence="2">CK1249</strain>
    </source>
</reference>
<keyword evidence="3" id="KW-1185">Reference proteome</keyword>
<protein>
    <submittedName>
        <fullName evidence="2">Uncharacterized protein</fullName>
    </submittedName>
</protein>
<feature type="compositionally biased region" description="Acidic residues" evidence="1">
    <location>
        <begin position="42"/>
        <end position="62"/>
    </location>
</feature>
<feature type="compositionally biased region" description="Low complexity" evidence="1">
    <location>
        <begin position="121"/>
        <end position="136"/>
    </location>
</feature>
<feature type="compositionally biased region" description="Polar residues" evidence="1">
    <location>
        <begin position="362"/>
        <end position="371"/>
    </location>
</feature>
<sequence>MLEINLNQDHATQQHMGGSDGIGGHYSDTNSDVLPPDHNNDDRDDNDDNDDNDFDEDDEDDSTSSSNEPILLSNKDHPESEAFIFDGDHHTSESPLDQDMTLQQQHDASFSSTNKSRLPIFRSTSSRTSSFASSASPPQESQAHALNCLEVENAYLLNQNQLLSKDMHHCRETVQALKQILAQREDTIHRMKEEYDRACMKTRFMESLLAEHSAGSLLRRADLTPSSTQSPFNHSFQAQEGLLLHIGCHPDDDEEEGEEEEEEEEEMSGDEESDYDDDYIRPGHQDLEMKVHYQEGSGGGDDGVESDLDDDDSENEAEAEANAQQRLQEIPRNAFLDNNNSNSTPAQDPSVEASRRTLGSRMYQQPNSTYHGDSERSVESPPPSHSPKTLRRRPSLKSTCTVNLSIPAPWPAPHNALEIQHSPLHNSDLSSALDCSESISSDTEEEEQEEQEEREQEEEEQGPADSLRQEGSETSDDASFHSIALKDSGHFFPVQVDFIEMDLDEELDGPLRHDEPSSSLLIEGEDDDHDDDGEPRMGKCAPNEEVSETMPGSDRVIQNPAHLTPASPPLPPPPQQQQQQQQQQQPHGHPYLKASPVAIASTLLSCIHVEASASSTTLTTGSSTSLDLPHFKSPGESDQDCESQATSTSSHAEESMTPETRPEHGQGKTLESLGQRLSYASTSSLTPQTMASATSSLATLSRERTKVDDQSGEDEVPLSGLDVKTAVVEPHSPATTTSTRRSKGNSTSGPGSSNILGFRWSGTKFGSRTRSSKAKEKAPAQQQQHQQQQQAKAAAAVVASSRSGPGPGPGPELEPEPKPEPELAFVDRRTTTQGGPSSGSILSRLWVGLGRQKSLIRANRQPSGGQDSC</sequence>